<evidence type="ECO:0000313" key="2">
    <source>
        <dbReference type="EMBL" id="GMR51682.1"/>
    </source>
</evidence>
<evidence type="ECO:0000313" key="3">
    <source>
        <dbReference type="Proteomes" id="UP001328107"/>
    </source>
</evidence>
<sequence>PSQSLFSPQRKDKIRASTTRRRTCARRKARIDSGIPSSLCSNRSLIDLQSRRRNISPFTRQ</sequence>
<gene>
    <name evidence="2" type="ORF">PMAYCL1PPCAC_21877</name>
</gene>
<accession>A0AAN5CX70</accession>
<dbReference type="Proteomes" id="UP001328107">
    <property type="component" value="Unassembled WGS sequence"/>
</dbReference>
<dbReference type="AlphaFoldDB" id="A0AAN5CX70"/>
<reference evidence="3" key="1">
    <citation type="submission" date="2022-10" db="EMBL/GenBank/DDBJ databases">
        <title>Genome assembly of Pristionchus species.</title>
        <authorList>
            <person name="Yoshida K."/>
            <person name="Sommer R.J."/>
        </authorList>
    </citation>
    <scope>NUCLEOTIDE SEQUENCE [LARGE SCALE GENOMIC DNA]</scope>
    <source>
        <strain evidence="3">RS5460</strain>
    </source>
</reference>
<comment type="caution">
    <text evidence="2">The sequence shown here is derived from an EMBL/GenBank/DDBJ whole genome shotgun (WGS) entry which is preliminary data.</text>
</comment>
<keyword evidence="3" id="KW-1185">Reference proteome</keyword>
<feature type="region of interest" description="Disordered" evidence="1">
    <location>
        <begin position="1"/>
        <end position="30"/>
    </location>
</feature>
<feature type="compositionally biased region" description="Basic residues" evidence="1">
    <location>
        <begin position="18"/>
        <end position="29"/>
    </location>
</feature>
<organism evidence="2 3">
    <name type="scientific">Pristionchus mayeri</name>
    <dbReference type="NCBI Taxonomy" id="1317129"/>
    <lineage>
        <taxon>Eukaryota</taxon>
        <taxon>Metazoa</taxon>
        <taxon>Ecdysozoa</taxon>
        <taxon>Nematoda</taxon>
        <taxon>Chromadorea</taxon>
        <taxon>Rhabditida</taxon>
        <taxon>Rhabditina</taxon>
        <taxon>Diplogasteromorpha</taxon>
        <taxon>Diplogasteroidea</taxon>
        <taxon>Neodiplogasteridae</taxon>
        <taxon>Pristionchus</taxon>
    </lineage>
</organism>
<proteinExistence type="predicted"/>
<dbReference type="EMBL" id="BTRK01000005">
    <property type="protein sequence ID" value="GMR51682.1"/>
    <property type="molecule type" value="Genomic_DNA"/>
</dbReference>
<feature type="non-terminal residue" evidence="2">
    <location>
        <position position="1"/>
    </location>
</feature>
<name>A0AAN5CX70_9BILA</name>
<evidence type="ECO:0000256" key="1">
    <source>
        <dbReference type="SAM" id="MobiDB-lite"/>
    </source>
</evidence>
<protein>
    <submittedName>
        <fullName evidence="2">Uncharacterized protein</fullName>
    </submittedName>
</protein>
<feature type="non-terminal residue" evidence="2">
    <location>
        <position position="61"/>
    </location>
</feature>